<dbReference type="InterPro" id="IPR015943">
    <property type="entry name" value="WD40/YVTN_repeat-like_dom_sf"/>
</dbReference>
<dbReference type="STRING" id="109895.A0A507E527"/>
<feature type="region of interest" description="Disordered" evidence="4">
    <location>
        <begin position="843"/>
        <end position="873"/>
    </location>
</feature>
<name>A0A507E527_9FUNG</name>
<dbReference type="GO" id="GO:0010506">
    <property type="term" value="P:regulation of autophagy"/>
    <property type="evidence" value="ECO:0007669"/>
    <property type="project" value="TreeGrafter"/>
</dbReference>
<dbReference type="Proteomes" id="UP000318582">
    <property type="component" value="Unassembled WGS sequence"/>
</dbReference>
<dbReference type="Gene3D" id="2.130.10.10">
    <property type="entry name" value="YVTN repeat-like/Quinoprotein amine dehydrogenase"/>
    <property type="match status" value="2"/>
</dbReference>
<evidence type="ECO:0000313" key="6">
    <source>
        <dbReference type="EMBL" id="TPX58946.1"/>
    </source>
</evidence>
<feature type="compositionally biased region" description="Pro residues" evidence="4">
    <location>
        <begin position="1"/>
        <end position="10"/>
    </location>
</feature>
<dbReference type="GO" id="GO:0031931">
    <property type="term" value="C:TORC1 complex"/>
    <property type="evidence" value="ECO:0007669"/>
    <property type="project" value="InterPro"/>
</dbReference>
<comment type="caution">
    <text evidence="6">The sequence shown here is derived from an EMBL/GenBank/DDBJ whole genome shotgun (WGS) entry which is preliminary data.</text>
</comment>
<evidence type="ECO:0000256" key="4">
    <source>
        <dbReference type="SAM" id="MobiDB-lite"/>
    </source>
</evidence>
<dbReference type="InterPro" id="IPR011989">
    <property type="entry name" value="ARM-like"/>
</dbReference>
<feature type="domain" description="Raptor N-terminal CASPase-like" evidence="5">
    <location>
        <begin position="78"/>
        <end position="231"/>
    </location>
</feature>
<feature type="compositionally biased region" description="Polar residues" evidence="4">
    <location>
        <begin position="25"/>
        <end position="35"/>
    </location>
</feature>
<dbReference type="InterPro" id="IPR036322">
    <property type="entry name" value="WD40_repeat_dom_sf"/>
</dbReference>
<dbReference type="SUPFAM" id="SSF50978">
    <property type="entry name" value="WD40 repeat-like"/>
    <property type="match status" value="1"/>
</dbReference>
<gene>
    <name evidence="6" type="ORF">PhCBS80983_g02751</name>
</gene>
<keyword evidence="3" id="KW-0677">Repeat</keyword>
<dbReference type="GO" id="GO:0031929">
    <property type="term" value="P:TOR signaling"/>
    <property type="evidence" value="ECO:0007669"/>
    <property type="project" value="InterPro"/>
</dbReference>
<dbReference type="SMART" id="SM00320">
    <property type="entry name" value="WD40"/>
    <property type="match status" value="7"/>
</dbReference>
<evidence type="ECO:0000256" key="2">
    <source>
        <dbReference type="ARBA" id="ARBA00022574"/>
    </source>
</evidence>
<dbReference type="SMART" id="SM01302">
    <property type="entry name" value="Raptor_N"/>
    <property type="match status" value="1"/>
</dbReference>
<dbReference type="GO" id="GO:0071230">
    <property type="term" value="P:cellular response to amino acid stimulus"/>
    <property type="evidence" value="ECO:0007669"/>
    <property type="project" value="TreeGrafter"/>
</dbReference>
<dbReference type="InterPro" id="IPR001680">
    <property type="entry name" value="WD40_rpt"/>
</dbReference>
<dbReference type="InterPro" id="IPR029347">
    <property type="entry name" value="Raptor_N"/>
</dbReference>
<dbReference type="Gene3D" id="1.25.10.10">
    <property type="entry name" value="Leucine-rich Repeat Variant"/>
    <property type="match status" value="1"/>
</dbReference>
<dbReference type="PANTHER" id="PTHR12848">
    <property type="entry name" value="REGULATORY-ASSOCIATED PROTEIN OF MTOR"/>
    <property type="match status" value="1"/>
</dbReference>
<dbReference type="Pfam" id="PF14538">
    <property type="entry name" value="Raptor_N"/>
    <property type="match status" value="1"/>
</dbReference>
<evidence type="ECO:0000313" key="7">
    <source>
        <dbReference type="Proteomes" id="UP000318582"/>
    </source>
</evidence>
<dbReference type="GO" id="GO:0009267">
    <property type="term" value="P:cellular response to starvation"/>
    <property type="evidence" value="ECO:0007669"/>
    <property type="project" value="TreeGrafter"/>
</dbReference>
<proteinExistence type="inferred from homology"/>
<feature type="region of interest" description="Disordered" evidence="4">
    <location>
        <begin position="53"/>
        <end position="72"/>
    </location>
</feature>
<dbReference type="SUPFAM" id="SSF48371">
    <property type="entry name" value="ARM repeat"/>
    <property type="match status" value="1"/>
</dbReference>
<dbReference type="PRINTS" id="PR01547">
    <property type="entry name" value="YEAST176DUF"/>
</dbReference>
<sequence length="1281" mass="142262">MPAPFNPSPPRMVLSRNHREGRQPHSPTDAGSSPQRFFLDEFQPPNFYAERRHLRTKRGSDGDATKESSAPDWRMRERLKTVSVVLVLCLNIGVDPPDLVKTNPSAKLECWVDPFSLPAGKALETIGRSLQNQYEVLQPRARYRLSLDPSVEETKKLCCSLRRNAKEERILFHYNGHGVPKPTPGGELWVFNKTYTQYIPISIYDVQTWIGSPCVYVYDCSNAGNILHAFNRFAAQRDAETATEARASTQKDHPDHDKEPHIPMEACIQLAACQANEVLPMNPDLPADVFTSCLTTPLEIALRWAVTQNPLLSSISPEMIMKIPGRLNDRRTPLGELNWIFTAITDTIAWTSLPHDLFKRLYRQDLMVAALFRNFLLSERIMRYYGCTPVSSPALPATYQHPMWQSWDLAADFCVAQLPALLAEEGDGPPVEYQHSTFFAEQLTAFDVWLSKSLTAENPPEQLPIVLQVLLSQIHRLRAMMLLSRFLDIGPWAVNLALLVGIFPYVLKLLQSPAPELKPLLVFVWTKILVVDRSCQTDLLKDNGFMYFIKILASHSALPMVPNPSGLRAMCAFILSVFCENFPIGQSACLKGELVPALIDHLADEDPLLRQWSCIALGRVWDGFPDGKWAAVEQKLHEKMCRMLRDPVPDVRAAALYALRCLTGDLPRTDHVITLEVHVANAILSMITDASPLVRRELVRALAKFVHEYTDNFVAIATEMAQEQSRNPPTSSDDAHIPGSVTGASDRLNNLPLIDAASQTSTQSYIWKAILALSVDSFSDVADVATIVVDYVMAHVVTKLHPPSVPQKTVYADLAGSAVERISLQSNAGEAKPRQVSVELPAPVGASTKRESAPNGVSNGGSSGAPSPDLVNDAAGRKKKGLMANIDTEVFFEWSCTFFAEPQMQTPDADDPGSVRFIERQWRRGRNKELSSHTLSTPRYLGTETLQEHVRLTFQGAIASKIAFHSFENHLATSDGHHEIRIYDYAEETQMQCFDNGNPAGSRVTYLRFVNENDLTLVAAGSDDGVMQLYNKHDDQGHIKRISAWRALPELNVTQGGAGMVADWHQASGLFLCAGDAKLIRVWDANKEICVQTLPTKNLKSVTCMTTDRAEGNMLFAGFADGTVQIYDRREPPLTSVVRTYKEHPSRVLAIRQVDSSAGQDGSSAVISGCGTGDIRVWDLRLHESVRHMDMSPGRNITAFDVHPVAPVFACGNESGIRIADWNHNLLGTTRYSEGFLAQRMGSINCVAFHPHRLAIAATSSLSPWISIYALNNDHPHTLDI</sequence>
<keyword evidence="2" id="KW-0853">WD repeat</keyword>
<evidence type="ECO:0000256" key="3">
    <source>
        <dbReference type="ARBA" id="ARBA00022737"/>
    </source>
</evidence>
<keyword evidence="7" id="KW-1185">Reference proteome</keyword>
<dbReference type="InterPro" id="IPR016024">
    <property type="entry name" value="ARM-type_fold"/>
</dbReference>
<evidence type="ECO:0000259" key="5">
    <source>
        <dbReference type="SMART" id="SM01302"/>
    </source>
</evidence>
<feature type="region of interest" description="Disordered" evidence="4">
    <location>
        <begin position="1"/>
        <end position="38"/>
    </location>
</feature>
<comment type="similarity">
    <text evidence="1">Belongs to the WD repeat RAPTOR family.</text>
</comment>
<dbReference type="PANTHER" id="PTHR12848:SF16">
    <property type="entry name" value="REGULATORY-ASSOCIATED PROTEIN OF MTOR"/>
    <property type="match status" value="1"/>
</dbReference>
<dbReference type="GO" id="GO:0005737">
    <property type="term" value="C:cytoplasm"/>
    <property type="evidence" value="ECO:0007669"/>
    <property type="project" value="TreeGrafter"/>
</dbReference>
<protein>
    <recommendedName>
        <fullName evidence="5">Raptor N-terminal CASPase-like domain-containing protein</fullName>
    </recommendedName>
</protein>
<accession>A0A507E527</accession>
<organism evidence="6 7">
    <name type="scientific">Powellomyces hirtus</name>
    <dbReference type="NCBI Taxonomy" id="109895"/>
    <lineage>
        <taxon>Eukaryota</taxon>
        <taxon>Fungi</taxon>
        <taxon>Fungi incertae sedis</taxon>
        <taxon>Chytridiomycota</taxon>
        <taxon>Chytridiomycota incertae sedis</taxon>
        <taxon>Chytridiomycetes</taxon>
        <taxon>Spizellomycetales</taxon>
        <taxon>Powellomycetaceae</taxon>
        <taxon>Powellomyces</taxon>
    </lineage>
</organism>
<dbReference type="EMBL" id="QEAQ01000030">
    <property type="protein sequence ID" value="TPX58946.1"/>
    <property type="molecule type" value="Genomic_DNA"/>
</dbReference>
<reference evidence="6 7" key="1">
    <citation type="journal article" date="2019" name="Sci. Rep.">
        <title>Comparative genomics of chytrid fungi reveal insights into the obligate biotrophic and pathogenic lifestyle of Synchytrium endobioticum.</title>
        <authorList>
            <person name="van de Vossenberg B.T.L.H."/>
            <person name="Warris S."/>
            <person name="Nguyen H.D.T."/>
            <person name="van Gent-Pelzer M.P.E."/>
            <person name="Joly D.L."/>
            <person name="van de Geest H.C."/>
            <person name="Bonants P.J.M."/>
            <person name="Smith D.S."/>
            <person name="Levesque C.A."/>
            <person name="van der Lee T.A.J."/>
        </authorList>
    </citation>
    <scope>NUCLEOTIDE SEQUENCE [LARGE SCALE GENOMIC DNA]</scope>
    <source>
        <strain evidence="6 7">CBS 809.83</strain>
    </source>
</reference>
<dbReference type="InterPro" id="IPR004083">
    <property type="entry name" value="Raptor"/>
</dbReference>
<dbReference type="GO" id="GO:0030307">
    <property type="term" value="P:positive regulation of cell growth"/>
    <property type="evidence" value="ECO:0007669"/>
    <property type="project" value="TreeGrafter"/>
</dbReference>
<evidence type="ECO:0000256" key="1">
    <source>
        <dbReference type="ARBA" id="ARBA00009257"/>
    </source>
</evidence>
<dbReference type="GO" id="GO:0030674">
    <property type="term" value="F:protein-macromolecule adaptor activity"/>
    <property type="evidence" value="ECO:0007669"/>
    <property type="project" value="TreeGrafter"/>
</dbReference>